<name>A0A1T4SRN6_9HYPH</name>
<dbReference type="SUPFAM" id="SSF53067">
    <property type="entry name" value="Actin-like ATPase domain"/>
    <property type="match status" value="1"/>
</dbReference>
<evidence type="ECO:0000259" key="1">
    <source>
        <dbReference type="Pfam" id="PF01968"/>
    </source>
</evidence>
<sequence length="339" mass="35412">MGRTLGWDIGGAFVRAALASDGRVLKVWQIPIPIARGRGAIEQAIDSILGDAGEISRHTVTLTGEIADSFADRKAGVEQLSSALHERLGDDLFLYAGRSGWLSGTEVTGYAEDIASASWHASASLAAEAVSEALFIDMGSSSTDIAPIAEHRVRAAGYTERERLVCGELVPQGFVRTPVMAVADVVPFGGRSTPVLAVDFATMEDAQRLLGTLEETGEPPEDDSAALDATSRARLARMVGMDVADASPEAWSALAAAFAEAQLRHVQDAALLVLSRCDITKDAPIVVAGAGRPVLRRLAARLDRGVIDFADLVDCPSGLRDAVCLAAPAAAVALLGGND</sequence>
<dbReference type="InterPro" id="IPR002821">
    <property type="entry name" value="Hydantoinase_A"/>
</dbReference>
<evidence type="ECO:0000313" key="3">
    <source>
        <dbReference type="Proteomes" id="UP000190135"/>
    </source>
</evidence>
<dbReference type="Proteomes" id="UP000190135">
    <property type="component" value="Unassembled WGS sequence"/>
</dbReference>
<dbReference type="RefSeq" id="WP_245319312.1">
    <property type="nucleotide sequence ID" value="NZ_FUXL01000013.1"/>
</dbReference>
<dbReference type="Gene3D" id="3.30.420.190">
    <property type="entry name" value="conserved archaeal protein q6m145"/>
    <property type="match status" value="1"/>
</dbReference>
<dbReference type="NCBIfam" id="TIGR03123">
    <property type="entry name" value="one_C_unchar_1"/>
    <property type="match status" value="1"/>
</dbReference>
<dbReference type="InterPro" id="IPR002756">
    <property type="entry name" value="MfnF"/>
</dbReference>
<dbReference type="Pfam" id="PF01968">
    <property type="entry name" value="Hydantoinase_A"/>
    <property type="match status" value="1"/>
</dbReference>
<feature type="domain" description="Hydantoinase A/oxoprolinase" evidence="1">
    <location>
        <begin position="58"/>
        <end position="303"/>
    </location>
</feature>
<dbReference type="Gene3D" id="3.30.420.40">
    <property type="match status" value="1"/>
</dbReference>
<dbReference type="GO" id="GO:0016787">
    <property type="term" value="F:hydrolase activity"/>
    <property type="evidence" value="ECO:0007669"/>
    <property type="project" value="InterPro"/>
</dbReference>
<keyword evidence="3" id="KW-1185">Reference proteome</keyword>
<protein>
    <submittedName>
        <fullName evidence="2">Probable H4MPT-linked C1 transfer pathway protein</fullName>
    </submittedName>
</protein>
<dbReference type="InterPro" id="IPR043129">
    <property type="entry name" value="ATPase_NBD"/>
</dbReference>
<gene>
    <name evidence="2" type="ORF">SAMN05428963_11370</name>
</gene>
<evidence type="ECO:0000313" key="2">
    <source>
        <dbReference type="EMBL" id="SKA30823.1"/>
    </source>
</evidence>
<dbReference type="AlphaFoldDB" id="A0A1T4SRN6"/>
<accession>A0A1T4SRN6</accession>
<dbReference type="EMBL" id="FUXL01000013">
    <property type="protein sequence ID" value="SKA30823.1"/>
    <property type="molecule type" value="Genomic_DNA"/>
</dbReference>
<organism evidence="2 3">
    <name type="scientific">Consotaella salsifontis</name>
    <dbReference type="NCBI Taxonomy" id="1365950"/>
    <lineage>
        <taxon>Bacteria</taxon>
        <taxon>Pseudomonadati</taxon>
        <taxon>Pseudomonadota</taxon>
        <taxon>Alphaproteobacteria</taxon>
        <taxon>Hyphomicrobiales</taxon>
        <taxon>Aurantimonadaceae</taxon>
        <taxon>Consotaella</taxon>
    </lineage>
</organism>
<proteinExistence type="predicted"/>
<dbReference type="STRING" id="1365950.SAMN05428963_11370"/>
<reference evidence="2 3" key="1">
    <citation type="submission" date="2017-02" db="EMBL/GenBank/DDBJ databases">
        <authorList>
            <person name="Peterson S.W."/>
        </authorList>
    </citation>
    <scope>NUCLEOTIDE SEQUENCE [LARGE SCALE GENOMIC DNA]</scope>
    <source>
        <strain evidence="2 3">USBA 369</strain>
    </source>
</reference>